<dbReference type="KEGG" id="dha:DEHA2E23276g"/>
<dbReference type="RefSeq" id="XP_460310.1">
    <property type="nucleotide sequence ID" value="XM_460310.1"/>
</dbReference>
<dbReference type="GeneID" id="2902190"/>
<dbReference type="AlphaFoldDB" id="Q6BNB0"/>
<organism evidence="1 2">
    <name type="scientific">Debaryomyces hansenii (strain ATCC 36239 / CBS 767 / BCRC 21394 / JCM 1990 / NBRC 0083 / IGC 2968)</name>
    <name type="common">Yeast</name>
    <name type="synonym">Torulaspora hansenii</name>
    <dbReference type="NCBI Taxonomy" id="284592"/>
    <lineage>
        <taxon>Eukaryota</taxon>
        <taxon>Fungi</taxon>
        <taxon>Dikarya</taxon>
        <taxon>Ascomycota</taxon>
        <taxon>Saccharomycotina</taxon>
        <taxon>Pichiomycetes</taxon>
        <taxon>Debaryomycetaceae</taxon>
        <taxon>Debaryomyces</taxon>
    </lineage>
</organism>
<dbReference type="VEuPathDB" id="FungiDB:DEHA2E23276g"/>
<dbReference type="Proteomes" id="UP000000599">
    <property type="component" value="Chromosome E"/>
</dbReference>
<proteinExistence type="predicted"/>
<sequence>MGRRIESLMVRLWSANCFRKFCSKHFPDNPIHPYRLCGKHLGYLTVLMNVALAREKRLYILSVLMKK</sequence>
<dbReference type="EMBL" id="CR382137">
    <property type="protein sequence ID" value="CAG88594.1"/>
    <property type="molecule type" value="Genomic_DNA"/>
</dbReference>
<evidence type="ECO:0000313" key="2">
    <source>
        <dbReference type="Proteomes" id="UP000000599"/>
    </source>
</evidence>
<evidence type="ECO:0000313" key="1">
    <source>
        <dbReference type="EMBL" id="CAG88594.1"/>
    </source>
</evidence>
<dbReference type="InParanoid" id="Q6BNB0"/>
<reference evidence="1 2" key="1">
    <citation type="journal article" date="2004" name="Nature">
        <title>Genome evolution in yeasts.</title>
        <authorList>
            <consortium name="Genolevures"/>
            <person name="Dujon B."/>
            <person name="Sherman D."/>
            <person name="Fischer G."/>
            <person name="Durrens P."/>
            <person name="Casaregola S."/>
            <person name="Lafontaine I."/>
            <person name="de Montigny J."/>
            <person name="Marck C."/>
            <person name="Neuveglise C."/>
            <person name="Talla E."/>
            <person name="Goffard N."/>
            <person name="Frangeul L."/>
            <person name="Aigle M."/>
            <person name="Anthouard V."/>
            <person name="Babour A."/>
            <person name="Barbe V."/>
            <person name="Barnay S."/>
            <person name="Blanchin S."/>
            <person name="Beckerich J.M."/>
            <person name="Beyne E."/>
            <person name="Bleykasten C."/>
            <person name="Boisrame A."/>
            <person name="Boyer J."/>
            <person name="Cattolico L."/>
            <person name="Confanioleri F."/>
            <person name="de Daruvar A."/>
            <person name="Despons L."/>
            <person name="Fabre E."/>
            <person name="Fairhead C."/>
            <person name="Ferry-Dumazet H."/>
            <person name="Groppi A."/>
            <person name="Hantraye F."/>
            <person name="Hennequin C."/>
            <person name="Jauniaux N."/>
            <person name="Joyet P."/>
            <person name="Kachouri R."/>
            <person name="Kerrest A."/>
            <person name="Koszul R."/>
            <person name="Lemaire M."/>
            <person name="Lesur I."/>
            <person name="Ma L."/>
            <person name="Muller H."/>
            <person name="Nicaud J.M."/>
            <person name="Nikolski M."/>
            <person name="Oztas S."/>
            <person name="Ozier-Kalogeropoulos O."/>
            <person name="Pellenz S."/>
            <person name="Potier S."/>
            <person name="Richard G.F."/>
            <person name="Straub M.L."/>
            <person name="Suleau A."/>
            <person name="Swennene D."/>
            <person name="Tekaia F."/>
            <person name="Wesolowski-Louvel M."/>
            <person name="Westhof E."/>
            <person name="Wirth B."/>
            <person name="Zeniou-Meyer M."/>
            <person name="Zivanovic I."/>
            <person name="Bolotin-Fukuhara M."/>
            <person name="Thierry A."/>
            <person name="Bouchier C."/>
            <person name="Caudron B."/>
            <person name="Scarpelli C."/>
            <person name="Gaillardin C."/>
            <person name="Weissenbach J."/>
            <person name="Wincker P."/>
            <person name="Souciet J.L."/>
        </authorList>
    </citation>
    <scope>NUCLEOTIDE SEQUENCE [LARGE SCALE GENOMIC DNA]</scope>
    <source>
        <strain evidence="2">ATCC 36239 / CBS 767 / BCRC 21394 / JCM 1990 / NBRC 0083 / IGC 2968</strain>
    </source>
</reference>
<gene>
    <name evidence="1" type="ordered locus">DEHA2E23276g</name>
</gene>
<protein>
    <submittedName>
        <fullName evidence="1">DEHA2E23276p</fullName>
    </submittedName>
</protein>
<accession>Q6BNB0</accession>
<name>Q6BNB0_DEBHA</name>
<keyword evidence="2" id="KW-1185">Reference proteome</keyword>
<dbReference type="HOGENOM" id="CLU_2812299_0_0_1"/>